<dbReference type="SUPFAM" id="SSF47819">
    <property type="entry name" value="HRDC-like"/>
    <property type="match status" value="1"/>
</dbReference>
<comment type="function">
    <text evidence="1">DNA-dependent RNA polymerase (RNAP) catalyzes the transcription of DNA into RNA using the four ribonucleoside triphosphates as substrates. This subunit is less well bound than the others.</text>
</comment>
<dbReference type="PANTHER" id="PTHR39646">
    <property type="entry name" value="RNA POLYMERASE RPB4"/>
    <property type="match status" value="1"/>
</dbReference>
<keyword evidence="1" id="KW-0240">DNA-directed RNA polymerase</keyword>
<keyword evidence="1" id="KW-0963">Cytoplasm</keyword>
<dbReference type="GO" id="GO:0003899">
    <property type="term" value="F:DNA-directed RNA polymerase activity"/>
    <property type="evidence" value="ECO:0007669"/>
    <property type="project" value="UniProtKB-UniRule"/>
</dbReference>
<organism evidence="3 4">
    <name type="scientific">miscellaneous Crenarchaeota group-15 archaeon DG-45</name>
    <dbReference type="NCBI Taxonomy" id="1685127"/>
    <lineage>
        <taxon>Archaea</taxon>
        <taxon>Candidatus Bathyarchaeota</taxon>
        <taxon>MCG-15</taxon>
    </lineage>
</organism>
<keyword evidence="1" id="KW-0548">Nucleotidyltransferase</keyword>
<dbReference type="Pfam" id="PF03874">
    <property type="entry name" value="RNA_pol_Rpb4"/>
    <property type="match status" value="1"/>
</dbReference>
<dbReference type="PANTHER" id="PTHR39646:SF1">
    <property type="entry name" value="DNA-DIRECTED RNA POLYMERASE SUBUNIT RPO4"/>
    <property type="match status" value="1"/>
</dbReference>
<dbReference type="HAMAP" id="MF_00864">
    <property type="entry name" value="RNApol_arch_Rpo4"/>
    <property type="match status" value="1"/>
</dbReference>
<dbReference type="GO" id="GO:0000428">
    <property type="term" value="C:DNA-directed RNA polymerase complex"/>
    <property type="evidence" value="ECO:0007669"/>
    <property type="project" value="UniProtKB-KW"/>
</dbReference>
<dbReference type="InterPro" id="IPR010997">
    <property type="entry name" value="HRDC-like_sf"/>
</dbReference>
<dbReference type="InterPro" id="IPR006590">
    <property type="entry name" value="RNA_pol_Rpb4/RPC9_core"/>
</dbReference>
<comment type="catalytic activity">
    <reaction evidence="1">
        <text>RNA(n) + a ribonucleoside 5'-triphosphate = RNA(n+1) + diphosphate</text>
        <dbReference type="Rhea" id="RHEA:21248"/>
        <dbReference type="Rhea" id="RHEA-COMP:14527"/>
        <dbReference type="Rhea" id="RHEA-COMP:17342"/>
        <dbReference type="ChEBI" id="CHEBI:33019"/>
        <dbReference type="ChEBI" id="CHEBI:61557"/>
        <dbReference type="ChEBI" id="CHEBI:140395"/>
        <dbReference type="EC" id="2.7.7.6"/>
    </reaction>
</comment>
<dbReference type="GO" id="GO:0000166">
    <property type="term" value="F:nucleotide binding"/>
    <property type="evidence" value="ECO:0007669"/>
    <property type="project" value="InterPro"/>
</dbReference>
<name>A0A0M0BLV9_9ARCH</name>
<dbReference type="InterPro" id="IPR044876">
    <property type="entry name" value="HRDC_dom_sf"/>
</dbReference>
<dbReference type="AlphaFoldDB" id="A0A0M0BLV9"/>
<dbReference type="GO" id="GO:0006352">
    <property type="term" value="P:DNA-templated transcription initiation"/>
    <property type="evidence" value="ECO:0007669"/>
    <property type="project" value="InterPro"/>
</dbReference>
<evidence type="ECO:0000259" key="2">
    <source>
        <dbReference type="SMART" id="SM00657"/>
    </source>
</evidence>
<dbReference type="EC" id="2.7.7.6" evidence="1"/>
<accession>A0A0M0BLV9</accession>
<evidence type="ECO:0000256" key="1">
    <source>
        <dbReference type="HAMAP-Rule" id="MF_00864"/>
    </source>
</evidence>
<comment type="similarity">
    <text evidence="1">Belongs to the eukaryotic RPB4 RNA polymerase subunit family.</text>
</comment>
<dbReference type="InterPro" id="IPR005574">
    <property type="entry name" value="Rpb4/RPC9"/>
</dbReference>
<keyword evidence="1" id="KW-0808">Transferase</keyword>
<dbReference type="InterPro" id="IPR010924">
    <property type="entry name" value="Rpo4"/>
</dbReference>
<protein>
    <recommendedName>
        <fullName evidence="1">DNA-directed RNA polymerase subunit Rpo4</fullName>
        <ecNumber evidence="1">2.7.7.6</ecNumber>
    </recommendedName>
    <alternativeName>
        <fullName evidence="1">DNA-directed RNA polymerase subunit F</fullName>
    </alternativeName>
</protein>
<sequence length="108" mass="12372">MSVIERKEITVAEAKRLLEERAEELDPLQRRVLDYTNRFSRLSAEEAGRLVEELAAQDRLDTELAVQIVNSMPGSVEELRTFLGRQRIISEETINSILGKIEKYRSGP</sequence>
<dbReference type="PIRSF" id="PIRSF005053">
    <property type="entry name" value="RNA_pol_F_arch"/>
    <property type="match status" value="1"/>
</dbReference>
<comment type="subcellular location">
    <subcellularLocation>
        <location evidence="1">Cytoplasm</location>
    </subcellularLocation>
</comment>
<comment type="subunit">
    <text evidence="1">Part of the RNA polymerase complex. Forms a stalk with Rpo7 that extends from the main structure.</text>
</comment>
<dbReference type="SMART" id="SM00657">
    <property type="entry name" value="RPOL4c"/>
    <property type="match status" value="1"/>
</dbReference>
<gene>
    <name evidence="1" type="primary">rpo4</name>
    <name evidence="1" type="synonym">rpoF</name>
    <name evidence="3" type="ORF">AC482_06815</name>
</gene>
<keyword evidence="1" id="KW-0804">Transcription</keyword>
<dbReference type="EMBL" id="LFWZ01000068">
    <property type="protein sequence ID" value="KON29340.1"/>
    <property type="molecule type" value="Genomic_DNA"/>
</dbReference>
<feature type="domain" description="RNA polymerase Rpb4/RPC9 core" evidence="2">
    <location>
        <begin position="1"/>
        <end position="108"/>
    </location>
</feature>
<dbReference type="Gene3D" id="1.10.150.80">
    <property type="entry name" value="HRDC domain"/>
    <property type="match status" value="1"/>
</dbReference>
<evidence type="ECO:0000313" key="4">
    <source>
        <dbReference type="Proteomes" id="UP000037210"/>
    </source>
</evidence>
<dbReference type="GO" id="GO:0005737">
    <property type="term" value="C:cytoplasm"/>
    <property type="evidence" value="ECO:0007669"/>
    <property type="project" value="UniProtKB-SubCell"/>
</dbReference>
<proteinExistence type="inferred from homology"/>
<dbReference type="Gene3D" id="6.10.140.10">
    <property type="match status" value="1"/>
</dbReference>
<dbReference type="Proteomes" id="UP000037210">
    <property type="component" value="Unassembled WGS sequence"/>
</dbReference>
<reference evidence="3 4" key="1">
    <citation type="submission" date="2015-06" db="EMBL/GenBank/DDBJ databases">
        <title>New insights into the roles of widespread benthic archaea in carbon and nitrogen cycling.</title>
        <authorList>
            <person name="Lazar C.S."/>
            <person name="Baker B.J."/>
            <person name="Seitz K.W."/>
            <person name="Hyde A.S."/>
            <person name="Dick G.J."/>
            <person name="Hinrichs K.-U."/>
            <person name="Teske A.P."/>
        </authorList>
    </citation>
    <scope>NUCLEOTIDE SEQUENCE [LARGE SCALE GENOMIC DNA]</scope>
    <source>
        <strain evidence="3">DG-45</strain>
    </source>
</reference>
<evidence type="ECO:0000313" key="3">
    <source>
        <dbReference type="EMBL" id="KON29340.1"/>
    </source>
</evidence>
<comment type="caution">
    <text evidence="3">The sequence shown here is derived from an EMBL/GenBank/DDBJ whole genome shotgun (WGS) entry which is preliminary data.</text>
</comment>